<dbReference type="InterPro" id="IPR005467">
    <property type="entry name" value="His_kinase_dom"/>
</dbReference>
<evidence type="ECO:0000256" key="2">
    <source>
        <dbReference type="PROSITE-ProRule" id="PRU00169"/>
    </source>
</evidence>
<feature type="domain" description="Histidine kinase" evidence="4">
    <location>
        <begin position="585"/>
        <end position="891"/>
    </location>
</feature>
<dbReference type="Gene3D" id="3.30.565.10">
    <property type="entry name" value="Histidine kinase-like ATPase, C-terminal domain"/>
    <property type="match status" value="1"/>
</dbReference>
<dbReference type="PANTHER" id="PTHR43719:SF11">
    <property type="entry name" value="HISTIDINE KINASE_RESPONSE REGULATOR, PUTATIVE-RELATED"/>
    <property type="match status" value="1"/>
</dbReference>
<dbReference type="FunFam" id="1.10.287.130:FF:000023">
    <property type="entry name" value="Sensor histidine kinase/response regulator, putative"/>
    <property type="match status" value="1"/>
</dbReference>
<evidence type="ECO:0000259" key="4">
    <source>
        <dbReference type="PROSITE" id="PS50109"/>
    </source>
</evidence>
<keyword evidence="1 2" id="KW-0597">Phosphoprotein</keyword>
<evidence type="ECO:0000256" key="1">
    <source>
        <dbReference type="ARBA" id="ARBA00022553"/>
    </source>
</evidence>
<dbReference type="PANTHER" id="PTHR43719">
    <property type="entry name" value="TWO-COMPONENT HISTIDINE KINASE"/>
    <property type="match status" value="1"/>
</dbReference>
<evidence type="ECO:0000313" key="7">
    <source>
        <dbReference type="Proteomes" id="UP001251528"/>
    </source>
</evidence>
<dbReference type="InterPro" id="IPR036890">
    <property type="entry name" value="HATPase_C_sf"/>
</dbReference>
<dbReference type="CDD" id="cd00082">
    <property type="entry name" value="HisKA"/>
    <property type="match status" value="1"/>
</dbReference>
<dbReference type="InterPro" id="IPR003661">
    <property type="entry name" value="HisK_dim/P_dom"/>
</dbReference>
<dbReference type="PROSITE" id="PS50109">
    <property type="entry name" value="HIS_KIN"/>
    <property type="match status" value="1"/>
</dbReference>
<comment type="caution">
    <text evidence="6">The sequence shown here is derived from an EMBL/GenBank/DDBJ whole genome shotgun (WGS) entry which is preliminary data.</text>
</comment>
<keyword evidence="7" id="KW-1185">Reference proteome</keyword>
<reference evidence="6" key="1">
    <citation type="submission" date="2023-06" db="EMBL/GenBank/DDBJ databases">
        <title>Conoideocrella luteorostrata (Hypocreales: Clavicipitaceae), a potential biocontrol fungus for elongate hemlock scale in United States Christmas tree production areas.</title>
        <authorList>
            <person name="Barrett H."/>
            <person name="Lovett B."/>
            <person name="Macias A.M."/>
            <person name="Stajich J.E."/>
            <person name="Kasson M.T."/>
        </authorList>
    </citation>
    <scope>NUCLEOTIDE SEQUENCE</scope>
    <source>
        <strain evidence="6">ARSEF 14590</strain>
    </source>
</reference>
<evidence type="ECO:0000313" key="6">
    <source>
        <dbReference type="EMBL" id="KAK2605983.1"/>
    </source>
</evidence>
<proteinExistence type="predicted"/>
<feature type="domain" description="Response regulatory" evidence="5">
    <location>
        <begin position="1128"/>
        <end position="1249"/>
    </location>
</feature>
<organism evidence="6 7">
    <name type="scientific">Conoideocrella luteorostrata</name>
    <dbReference type="NCBI Taxonomy" id="1105319"/>
    <lineage>
        <taxon>Eukaryota</taxon>
        <taxon>Fungi</taxon>
        <taxon>Dikarya</taxon>
        <taxon>Ascomycota</taxon>
        <taxon>Pezizomycotina</taxon>
        <taxon>Sordariomycetes</taxon>
        <taxon>Hypocreomycetidae</taxon>
        <taxon>Hypocreales</taxon>
        <taxon>Clavicipitaceae</taxon>
        <taxon>Conoideocrella</taxon>
    </lineage>
</organism>
<dbReference type="SUPFAM" id="SSF47384">
    <property type="entry name" value="Homodimeric domain of signal transducing histidine kinase"/>
    <property type="match status" value="1"/>
</dbReference>
<dbReference type="InterPro" id="IPR050956">
    <property type="entry name" value="2C_system_His_kinase"/>
</dbReference>
<dbReference type="Gene3D" id="3.40.50.2300">
    <property type="match status" value="1"/>
</dbReference>
<sequence length="1251" mass="136476">MVSVIGPVSESNRLRETFRYNSALIAATVPNNPQQPIPASQLISSADAALTAFAQLAVLRLGASRALVSLFDSTSQHIVAEATPDISLRPRDSAAQYPLWLSGTSIPRSFGVCDHVLNAQPGPEHNKDDGLPVYVVNDLAQDDRFADRTFVKGARLYCRFFAGVPIRSRHGVDIGVFSVFGDEPRRGLEASGMRLMRELSILIMNHLEAERSSIAKRLSEHMIRGVGKFVDGSVDLAVRSARYSIRPNNHRCDTNSEATAANEQLLPNTPSSLDYTSPNPAGRTPAGTGVTQQLPHLSIASPSSMEKENPFLNATQSFPRQSLQSESSTTPKNRTGDDFSSQAWNIFDRASHVIRESMEIDGVVFLETKMSSGNSVRENGNWSFHIKGSSSSSSSSDENLANVSTSSDEVGGVCSPVQSPSVIASSIEGNSASHIPFKLSEKILRKLLRRYPRGNIFNFDEYGSEQSSDWSSEEAAPGGHEGKSGKLEDRKTRPLGLRSRMKQSEQEMLLKMLPGARCIAFAPVWDPQEQRWFAGSFAYTKTHTRVFTVRGDLSYLVAFGTVAMAEVCRLRATLADKSKMDMLSSLSHELRSPLHGMVLGVELLQDISLDRFQQDVLHTAETCGRTLLDTVNHLLDWAKINNLSTKASTKSASAYGRNTTSDLRGKGLTAMTVAANMISTTANVGIDVLAEEVVESVFAGHIYQKLAVARSTNAVLVGHDRNALRRLDGMQAAMDDRLFTTHKSVTTPGLTDVDVSLYIDHASSWMFHTQAGALRRVIMNLLGNSLKYTGKGFVAVKITQSSNHSSYLGWTRNRNVRIVNIAVSDSGRGISEEFLKNQLFVPFSQEDRMSPGVGLGLSLVKRIASALGGKVRVQSEVGQGTTVTVSLPLERPSASSFMPVKRDDEQSALEFESQVSSLKGLKIRLFGFNITNALNQISLGAGGQSDIASNLAATCRSWLSMHVLESPEDAKVKPDLILCGEDHLDSISANRMGPLVPTPIVVVCSNAFIGRESESKWMRSAKERQLPGHDLVTFISQPAGPRKLAKAFASLIKRQQEMIAVSIPPELTPPADTEVDSIDLSNIAIDESTNKQTSDGVDQPQVPTPSLPATPDPDPVNTKQDPYSEGRRFLLVDDNPINIKILSSCMDKMGLPHDTARDGKEAVDMFREGAGRYKCIFMDISMPVMDGFEATCLIRQQERDSEMPACFVIAVTGLASVQAQNEAVASGIDMFLTKPVKFRALKQILELRELI</sequence>
<feature type="region of interest" description="Disordered" evidence="3">
    <location>
        <begin position="463"/>
        <end position="496"/>
    </location>
</feature>
<feature type="compositionally biased region" description="Pro residues" evidence="3">
    <location>
        <begin position="1102"/>
        <end position="1114"/>
    </location>
</feature>
<dbReference type="SMART" id="SM00387">
    <property type="entry name" value="HATPase_c"/>
    <property type="match status" value="1"/>
</dbReference>
<feature type="compositionally biased region" description="Basic and acidic residues" evidence="3">
    <location>
        <begin position="480"/>
        <end position="492"/>
    </location>
</feature>
<dbReference type="PRINTS" id="PR00344">
    <property type="entry name" value="BCTRLSENSOR"/>
</dbReference>
<dbReference type="SMART" id="SM00388">
    <property type="entry name" value="HisKA"/>
    <property type="match status" value="1"/>
</dbReference>
<dbReference type="SUPFAM" id="SSF55874">
    <property type="entry name" value="ATPase domain of HSP90 chaperone/DNA topoisomerase II/histidine kinase"/>
    <property type="match status" value="1"/>
</dbReference>
<dbReference type="InterPro" id="IPR011006">
    <property type="entry name" value="CheY-like_superfamily"/>
</dbReference>
<dbReference type="AlphaFoldDB" id="A0AAJ0CVZ6"/>
<dbReference type="SUPFAM" id="SSF55781">
    <property type="entry name" value="GAF domain-like"/>
    <property type="match status" value="1"/>
</dbReference>
<evidence type="ECO:0000259" key="5">
    <source>
        <dbReference type="PROSITE" id="PS50110"/>
    </source>
</evidence>
<feature type="region of interest" description="Disordered" evidence="3">
    <location>
        <begin position="387"/>
        <end position="413"/>
    </location>
</feature>
<accession>A0AAJ0CVZ6</accession>
<dbReference type="GO" id="GO:0000155">
    <property type="term" value="F:phosphorelay sensor kinase activity"/>
    <property type="evidence" value="ECO:0007669"/>
    <property type="project" value="InterPro"/>
</dbReference>
<dbReference type="InterPro" id="IPR029016">
    <property type="entry name" value="GAF-like_dom_sf"/>
</dbReference>
<protein>
    <submittedName>
        <fullName evidence="6">Uncharacterized protein</fullName>
    </submittedName>
</protein>
<name>A0AAJ0CVZ6_9HYPO</name>
<feature type="modified residue" description="4-aspartylphosphate" evidence="2">
    <location>
        <position position="1179"/>
    </location>
</feature>
<dbReference type="EMBL" id="JASWJB010000048">
    <property type="protein sequence ID" value="KAK2605983.1"/>
    <property type="molecule type" value="Genomic_DNA"/>
</dbReference>
<dbReference type="Pfam" id="PF00512">
    <property type="entry name" value="HisKA"/>
    <property type="match status" value="1"/>
</dbReference>
<dbReference type="InterPro" id="IPR001789">
    <property type="entry name" value="Sig_transdc_resp-reg_receiver"/>
</dbReference>
<dbReference type="CDD" id="cd17546">
    <property type="entry name" value="REC_hyHK_CKI1_RcsC-like"/>
    <property type="match status" value="1"/>
</dbReference>
<dbReference type="PROSITE" id="PS50110">
    <property type="entry name" value="RESPONSE_REGULATORY"/>
    <property type="match status" value="1"/>
</dbReference>
<feature type="region of interest" description="Disordered" evidence="3">
    <location>
        <begin position="263"/>
        <end position="292"/>
    </location>
</feature>
<feature type="region of interest" description="Disordered" evidence="3">
    <location>
        <begin position="314"/>
        <end position="339"/>
    </location>
</feature>
<dbReference type="SUPFAM" id="SSF52172">
    <property type="entry name" value="CheY-like"/>
    <property type="match status" value="1"/>
</dbReference>
<dbReference type="InterPro" id="IPR036097">
    <property type="entry name" value="HisK_dim/P_sf"/>
</dbReference>
<dbReference type="InterPro" id="IPR003594">
    <property type="entry name" value="HATPase_dom"/>
</dbReference>
<feature type="compositionally biased region" description="Polar residues" evidence="3">
    <location>
        <begin position="263"/>
        <end position="279"/>
    </location>
</feature>
<dbReference type="Gene3D" id="1.10.287.130">
    <property type="match status" value="1"/>
</dbReference>
<dbReference type="Proteomes" id="UP001251528">
    <property type="component" value="Unassembled WGS sequence"/>
</dbReference>
<evidence type="ECO:0000256" key="3">
    <source>
        <dbReference type="SAM" id="MobiDB-lite"/>
    </source>
</evidence>
<feature type="region of interest" description="Disordered" evidence="3">
    <location>
        <begin position="1088"/>
        <end position="1123"/>
    </location>
</feature>
<dbReference type="Gene3D" id="3.30.450.40">
    <property type="match status" value="1"/>
</dbReference>
<gene>
    <name evidence="6" type="ORF">QQS21_003609</name>
</gene>
<dbReference type="SMART" id="SM00448">
    <property type="entry name" value="REC"/>
    <property type="match status" value="1"/>
</dbReference>
<dbReference type="Pfam" id="PF00072">
    <property type="entry name" value="Response_reg"/>
    <property type="match status" value="1"/>
</dbReference>
<dbReference type="InterPro" id="IPR004358">
    <property type="entry name" value="Sig_transdc_His_kin-like_C"/>
</dbReference>
<feature type="compositionally biased region" description="Polar residues" evidence="3">
    <location>
        <begin position="397"/>
        <end position="408"/>
    </location>
</feature>
<dbReference type="Pfam" id="PF02518">
    <property type="entry name" value="HATPase_c"/>
    <property type="match status" value="1"/>
</dbReference>